<proteinExistence type="predicted"/>
<feature type="region of interest" description="Disordered" evidence="1">
    <location>
        <begin position="111"/>
        <end position="150"/>
    </location>
</feature>
<keyword evidence="3" id="KW-1185">Reference proteome</keyword>
<reference evidence="2" key="1">
    <citation type="journal article" date="2023" name="Mol. Phylogenet. Evol.">
        <title>Genome-scale phylogeny and comparative genomics of the fungal order Sordariales.</title>
        <authorList>
            <person name="Hensen N."/>
            <person name="Bonometti L."/>
            <person name="Westerberg I."/>
            <person name="Brannstrom I.O."/>
            <person name="Guillou S."/>
            <person name="Cros-Aarteil S."/>
            <person name="Calhoun S."/>
            <person name="Haridas S."/>
            <person name="Kuo A."/>
            <person name="Mondo S."/>
            <person name="Pangilinan J."/>
            <person name="Riley R."/>
            <person name="LaButti K."/>
            <person name="Andreopoulos B."/>
            <person name="Lipzen A."/>
            <person name="Chen C."/>
            <person name="Yan M."/>
            <person name="Daum C."/>
            <person name="Ng V."/>
            <person name="Clum A."/>
            <person name="Steindorff A."/>
            <person name="Ohm R.A."/>
            <person name="Martin F."/>
            <person name="Silar P."/>
            <person name="Natvig D.O."/>
            <person name="Lalanne C."/>
            <person name="Gautier V."/>
            <person name="Ament-Velasquez S.L."/>
            <person name="Kruys A."/>
            <person name="Hutchinson M.I."/>
            <person name="Powell A.J."/>
            <person name="Barry K."/>
            <person name="Miller A.N."/>
            <person name="Grigoriev I.V."/>
            <person name="Debuchy R."/>
            <person name="Gladieux P."/>
            <person name="Hiltunen Thoren M."/>
            <person name="Johannesson H."/>
        </authorList>
    </citation>
    <scope>NUCLEOTIDE SEQUENCE</scope>
    <source>
        <strain evidence="2">CBS 314.62</strain>
    </source>
</reference>
<protein>
    <submittedName>
        <fullName evidence="2">Uncharacterized protein</fullName>
    </submittedName>
</protein>
<feature type="compositionally biased region" description="Basic and acidic residues" evidence="1">
    <location>
        <begin position="475"/>
        <end position="489"/>
    </location>
</feature>
<feature type="compositionally biased region" description="Basic and acidic residues" evidence="1">
    <location>
        <begin position="279"/>
        <end position="297"/>
    </location>
</feature>
<feature type="compositionally biased region" description="Low complexity" evidence="1">
    <location>
        <begin position="621"/>
        <end position="632"/>
    </location>
</feature>
<feature type="compositionally biased region" description="Basic and acidic residues" evidence="1">
    <location>
        <begin position="833"/>
        <end position="842"/>
    </location>
</feature>
<gene>
    <name evidence="2" type="ORF">B0T22DRAFT_384829</name>
</gene>
<feature type="compositionally biased region" description="Polar residues" evidence="1">
    <location>
        <begin position="633"/>
        <end position="642"/>
    </location>
</feature>
<feature type="region of interest" description="Disordered" evidence="1">
    <location>
        <begin position="173"/>
        <end position="217"/>
    </location>
</feature>
<sequence>MARRVYTISELLKLRSGKIQNRLLALSCNPETNHMAPKAEIIRDSGSESSDAQAVLVKHKDDSSVSSEELLFKGNISRRQIREPARELVREPIREPVREAAREPIREPVRVQEREATLEPPRQMDWKYRGRSDSEVAASEPLPAPSGVPAQRSEGFQRFYKAVVSPTHVRVTAGGRIVPNTRAPSSPTSKRSKDRSTIDSQGVTDKVNHGKPAVGQYGPSHPLPVMSPFIPAYPTGFQPIQTTLPFMPMPFGAHLPPGFSFPQPAVNPSAMAQLPTDGTLKDTHNKKPDEVRNEKDTLADKQEKVKITPPEFFDVTKPFFFNGQYMYPFPAAFSASMGNPVMPFHMVGLPPGAAQQMTGHVMQPVPSGTGHPMNAASYPAPSSHGSPGVPVIMNRPTNSNFQPPSAPPISSIKLSDITRKQIDSFKSSLKYHEDQLQYNRHQIDEKEMEAQIQTIQGHIQRFEAMLKQQVEYEESVLHKADPSKDDKNDSQPPASAADEAKVSPQSEFQGNPEIREAQNAVNSAGTQRRAFIRSGPDFSSNNGESGRSVFEFATEAARPTFGDMKRSALPSEAALAPVFLPRGHASSWGGSEHSREAQEETERRLLAAAGRKTPYNTLENQQPISQPFSQPSKTNSSETSNYFDAPASSYKSRADHNYGVPYLLGALPKGVNPRTARDQDYEYTRPLTEEERRARFLYWGKAPKSVVQGLPKFDGKHFYPPSPIKENISDPPQDPIRRRVPTGRAEIDYEFRLTKSDCDPFRPMTPVQNFDLSKAGMGVEDVSAIRHICSYDTQVFSASEDLQNSAGDMDYREPRGAVLESRENSVDAASIGSHERRSERSGAKFWQAKLKKGSTSSAVSSTTAQGYLPHYSGYAAASLSPSINKNQVSPIRETSPGKLSSDFNDLSDGGVLLTSSLAKHGENRPPTTAGSLEDQFKNIALDVADRRDLTPTFQI</sequence>
<feature type="region of interest" description="Disordered" evidence="1">
    <location>
        <begin position="817"/>
        <end position="843"/>
    </location>
</feature>
<evidence type="ECO:0000313" key="3">
    <source>
        <dbReference type="Proteomes" id="UP001270362"/>
    </source>
</evidence>
<evidence type="ECO:0000313" key="2">
    <source>
        <dbReference type="EMBL" id="KAK3683878.1"/>
    </source>
</evidence>
<feature type="compositionally biased region" description="Basic and acidic residues" evidence="1">
    <location>
        <begin position="111"/>
        <end position="134"/>
    </location>
</feature>
<feature type="region of interest" description="Disordered" evidence="1">
    <location>
        <begin position="277"/>
        <end position="297"/>
    </location>
</feature>
<dbReference type="Proteomes" id="UP001270362">
    <property type="component" value="Unassembled WGS sequence"/>
</dbReference>
<reference evidence="2" key="2">
    <citation type="submission" date="2023-06" db="EMBL/GenBank/DDBJ databases">
        <authorList>
            <consortium name="Lawrence Berkeley National Laboratory"/>
            <person name="Haridas S."/>
            <person name="Hensen N."/>
            <person name="Bonometti L."/>
            <person name="Westerberg I."/>
            <person name="Brannstrom I.O."/>
            <person name="Guillou S."/>
            <person name="Cros-Aarteil S."/>
            <person name="Calhoun S."/>
            <person name="Kuo A."/>
            <person name="Mondo S."/>
            <person name="Pangilinan J."/>
            <person name="Riley R."/>
            <person name="Labutti K."/>
            <person name="Andreopoulos B."/>
            <person name="Lipzen A."/>
            <person name="Chen C."/>
            <person name="Yanf M."/>
            <person name="Daum C."/>
            <person name="Ng V."/>
            <person name="Clum A."/>
            <person name="Steindorff A."/>
            <person name="Ohm R."/>
            <person name="Martin F."/>
            <person name="Silar P."/>
            <person name="Natvig D."/>
            <person name="Lalanne C."/>
            <person name="Gautier V."/>
            <person name="Ament-Velasquez S.L."/>
            <person name="Kruys A."/>
            <person name="Hutchinson M.I."/>
            <person name="Powell A.J."/>
            <person name="Barry K."/>
            <person name="Miller A.N."/>
            <person name="Grigoriev I.V."/>
            <person name="Debuchy R."/>
            <person name="Gladieux P."/>
            <person name="Thoren M.H."/>
            <person name="Johannesson H."/>
        </authorList>
    </citation>
    <scope>NUCLEOTIDE SEQUENCE</scope>
    <source>
        <strain evidence="2">CBS 314.62</strain>
    </source>
</reference>
<feature type="region of interest" description="Disordered" evidence="1">
    <location>
        <begin position="613"/>
        <end position="648"/>
    </location>
</feature>
<organism evidence="2 3">
    <name type="scientific">Podospora appendiculata</name>
    <dbReference type="NCBI Taxonomy" id="314037"/>
    <lineage>
        <taxon>Eukaryota</taxon>
        <taxon>Fungi</taxon>
        <taxon>Dikarya</taxon>
        <taxon>Ascomycota</taxon>
        <taxon>Pezizomycotina</taxon>
        <taxon>Sordariomycetes</taxon>
        <taxon>Sordariomycetidae</taxon>
        <taxon>Sordariales</taxon>
        <taxon>Podosporaceae</taxon>
        <taxon>Podospora</taxon>
    </lineage>
</organism>
<evidence type="ECO:0000256" key="1">
    <source>
        <dbReference type="SAM" id="MobiDB-lite"/>
    </source>
</evidence>
<name>A0AAE1C9A2_9PEZI</name>
<comment type="caution">
    <text evidence="2">The sequence shown here is derived from an EMBL/GenBank/DDBJ whole genome shotgun (WGS) entry which is preliminary data.</text>
</comment>
<dbReference type="EMBL" id="JAULSO010000004">
    <property type="protein sequence ID" value="KAK3683878.1"/>
    <property type="molecule type" value="Genomic_DNA"/>
</dbReference>
<dbReference type="AlphaFoldDB" id="A0AAE1C9A2"/>
<feature type="region of interest" description="Disordered" evidence="1">
    <location>
        <begin position="474"/>
        <end position="514"/>
    </location>
</feature>
<accession>A0AAE1C9A2</accession>